<dbReference type="EC" id="3.1.21.3" evidence="5"/>
<keyword evidence="2" id="KW-0680">Restriction system</keyword>
<feature type="domain" description="Type I restriction modification DNA specificity" evidence="4">
    <location>
        <begin position="18"/>
        <end position="200"/>
    </location>
</feature>
<dbReference type="RefSeq" id="WP_077496820.1">
    <property type="nucleotide sequence ID" value="NZ_LS483409.1"/>
</dbReference>
<dbReference type="REBASE" id="255311">
    <property type="entry name" value="S1.Sga13773I"/>
</dbReference>
<accession>A0AA94M318</accession>
<evidence type="ECO:0000259" key="4">
    <source>
        <dbReference type="Pfam" id="PF01420"/>
    </source>
</evidence>
<dbReference type="GO" id="GO:0003677">
    <property type="term" value="F:DNA binding"/>
    <property type="evidence" value="ECO:0007669"/>
    <property type="project" value="UniProtKB-KW"/>
</dbReference>
<organism evidence="5 6">
    <name type="scientific">Streptococcus gallolyticus</name>
    <dbReference type="NCBI Taxonomy" id="315405"/>
    <lineage>
        <taxon>Bacteria</taxon>
        <taxon>Bacillati</taxon>
        <taxon>Bacillota</taxon>
        <taxon>Bacilli</taxon>
        <taxon>Lactobacillales</taxon>
        <taxon>Streptococcaceae</taxon>
        <taxon>Streptococcus</taxon>
    </lineage>
</organism>
<comment type="similarity">
    <text evidence="1">Belongs to the type-I restriction system S methylase family.</text>
</comment>
<dbReference type="Pfam" id="PF01420">
    <property type="entry name" value="Methylase_S"/>
    <property type="match status" value="2"/>
</dbReference>
<keyword evidence="3" id="KW-0238">DNA-binding</keyword>
<dbReference type="CDD" id="cd17273">
    <property type="entry name" value="RMtype1_S_EcoJA69PI-TRD1-CR1_like"/>
    <property type="match status" value="1"/>
</dbReference>
<dbReference type="PANTHER" id="PTHR30408:SF13">
    <property type="entry name" value="TYPE I RESTRICTION ENZYME HINDI SPECIFICITY SUBUNIT"/>
    <property type="match status" value="1"/>
</dbReference>
<dbReference type="Gene3D" id="3.90.220.20">
    <property type="entry name" value="DNA methylase specificity domains"/>
    <property type="match status" value="2"/>
</dbReference>
<dbReference type="SUPFAM" id="SSF116734">
    <property type="entry name" value="DNA methylase specificity domain"/>
    <property type="match status" value="2"/>
</dbReference>
<name>A0AA94M318_9STRE</name>
<reference evidence="5 6" key="1">
    <citation type="submission" date="2018-06" db="EMBL/GenBank/DDBJ databases">
        <authorList>
            <consortium name="Pathogen Informatics"/>
            <person name="Doyle S."/>
        </authorList>
    </citation>
    <scope>NUCLEOTIDE SEQUENCE [LARGE SCALE GENOMIC DNA]</scope>
    <source>
        <strain evidence="5 6">NCTC13773</strain>
    </source>
</reference>
<sequence length="416" mass="47551">MKDTNKLSPKIRFSGFTDDWEQRKLESLCEVFTDGDWIEAKDQSNSGVRLIQTGNIGITEYLDKENNKKWISEETLKRLRCEEVYPGDILISRLPDPAGRACILPNLGIRMITAVDCTIIRTSKEYDSKYLVQYLSTPTYFKIVNSFLGGGTRQRISRKNLSKIDIPVPHIFAEQQKIGEYFSNLDRLITLHQRKLNGLKNVKKAMLEKMFPKNGEKIPEIRFSGFTDDWEQRKLGEVADIVGGGTPSTSKDEYWDGDIDWYTPAEIIDQIFVSSSERKITQEGYDNSSAKMLPIGTVLFTSRAGIGKMAILRKKGCTNQGFQSIVPHANELDSYFIFSRSEELKRYGEMVGAGSTFVEVSGKQMSNMNLLLPKDIREQQKIGEYFSNLDRLITLHQRKLDKLKTVKKAMLEKMFI</sequence>
<protein>
    <submittedName>
        <fullName evidence="5">Type I S-subunit protein</fullName>
        <ecNumber evidence="5">3.1.21.3</ecNumber>
    </submittedName>
</protein>
<dbReference type="InterPro" id="IPR044946">
    <property type="entry name" value="Restrct_endonuc_typeI_TRD_sf"/>
</dbReference>
<dbReference type="AlphaFoldDB" id="A0AA94M318"/>
<dbReference type="Gene3D" id="1.10.287.1120">
    <property type="entry name" value="Bipartite methylase S protein"/>
    <property type="match status" value="1"/>
</dbReference>
<proteinExistence type="inferred from homology"/>
<evidence type="ECO:0000313" key="6">
    <source>
        <dbReference type="Proteomes" id="UP000249013"/>
    </source>
</evidence>
<feature type="domain" description="Type I restriction modification DNA specificity" evidence="4">
    <location>
        <begin position="228"/>
        <end position="404"/>
    </location>
</feature>
<dbReference type="Proteomes" id="UP000249013">
    <property type="component" value="Chromosome 1"/>
</dbReference>
<gene>
    <name evidence="5" type="primary">hsdS_1</name>
    <name evidence="5" type="ORF">NCTC13773_01208</name>
</gene>
<dbReference type="GO" id="GO:0009307">
    <property type="term" value="P:DNA restriction-modification system"/>
    <property type="evidence" value="ECO:0007669"/>
    <property type="project" value="UniProtKB-KW"/>
</dbReference>
<dbReference type="GO" id="GO:0009035">
    <property type="term" value="F:type I site-specific deoxyribonuclease activity"/>
    <property type="evidence" value="ECO:0007669"/>
    <property type="project" value="UniProtKB-EC"/>
</dbReference>
<evidence type="ECO:0000256" key="3">
    <source>
        <dbReference type="ARBA" id="ARBA00023125"/>
    </source>
</evidence>
<dbReference type="PANTHER" id="PTHR30408">
    <property type="entry name" value="TYPE-1 RESTRICTION ENZYME ECOKI SPECIFICITY PROTEIN"/>
    <property type="match status" value="1"/>
</dbReference>
<evidence type="ECO:0000256" key="2">
    <source>
        <dbReference type="ARBA" id="ARBA00022747"/>
    </source>
</evidence>
<evidence type="ECO:0000313" key="5">
    <source>
        <dbReference type="EMBL" id="SQG79400.1"/>
    </source>
</evidence>
<dbReference type="EMBL" id="LS483409">
    <property type="protein sequence ID" value="SQG79400.1"/>
    <property type="molecule type" value="Genomic_DNA"/>
</dbReference>
<evidence type="ECO:0000256" key="1">
    <source>
        <dbReference type="ARBA" id="ARBA00010923"/>
    </source>
</evidence>
<dbReference type="InterPro" id="IPR052021">
    <property type="entry name" value="Type-I_RS_S_subunit"/>
</dbReference>
<keyword evidence="5" id="KW-0378">Hydrolase</keyword>
<dbReference type="InterPro" id="IPR000055">
    <property type="entry name" value="Restrct_endonuc_typeI_TRD"/>
</dbReference>